<dbReference type="EMBL" id="JAHWGI010000065">
    <property type="protein sequence ID" value="KAK3908588.1"/>
    <property type="molecule type" value="Genomic_DNA"/>
</dbReference>
<reference evidence="2" key="1">
    <citation type="submission" date="2021-07" db="EMBL/GenBank/DDBJ databases">
        <authorList>
            <person name="Catto M.A."/>
            <person name="Jacobson A."/>
            <person name="Kennedy G."/>
            <person name="Labadie P."/>
            <person name="Hunt B.G."/>
            <person name="Srinivasan R."/>
        </authorList>
    </citation>
    <scope>NUCLEOTIDE SEQUENCE</scope>
    <source>
        <strain evidence="2">PL_HMW_Pooled</strain>
        <tissue evidence="2">Head</tissue>
    </source>
</reference>
<feature type="compositionally biased region" description="Basic and acidic residues" evidence="1">
    <location>
        <begin position="250"/>
        <end position="269"/>
    </location>
</feature>
<protein>
    <submittedName>
        <fullName evidence="2">Sphingosine N-acyltransferase lac1</fullName>
    </submittedName>
</protein>
<keyword evidence="3" id="KW-1185">Reference proteome</keyword>
<feature type="compositionally biased region" description="Basic residues" evidence="1">
    <location>
        <begin position="232"/>
        <end position="241"/>
    </location>
</feature>
<name>A0AAE1GTE5_9NEOP</name>
<organism evidence="2 3">
    <name type="scientific">Frankliniella fusca</name>
    <dbReference type="NCBI Taxonomy" id="407009"/>
    <lineage>
        <taxon>Eukaryota</taxon>
        <taxon>Metazoa</taxon>
        <taxon>Ecdysozoa</taxon>
        <taxon>Arthropoda</taxon>
        <taxon>Hexapoda</taxon>
        <taxon>Insecta</taxon>
        <taxon>Pterygota</taxon>
        <taxon>Neoptera</taxon>
        <taxon>Paraneoptera</taxon>
        <taxon>Thysanoptera</taxon>
        <taxon>Terebrantia</taxon>
        <taxon>Thripoidea</taxon>
        <taxon>Thripidae</taxon>
        <taxon>Frankliniella</taxon>
    </lineage>
</organism>
<dbReference type="AlphaFoldDB" id="A0AAE1GTE5"/>
<gene>
    <name evidence="2" type="ORF">KUF71_018937</name>
</gene>
<reference evidence="2" key="2">
    <citation type="journal article" date="2023" name="BMC Genomics">
        <title>Pest status, molecular evolution, and epigenetic factors derived from the genome assembly of Frankliniella fusca, a thysanopteran phytovirus vector.</title>
        <authorList>
            <person name="Catto M.A."/>
            <person name="Labadie P.E."/>
            <person name="Jacobson A.L."/>
            <person name="Kennedy G.G."/>
            <person name="Srinivasan R."/>
            <person name="Hunt B.G."/>
        </authorList>
    </citation>
    <scope>NUCLEOTIDE SEQUENCE</scope>
    <source>
        <strain evidence="2">PL_HMW_Pooled</strain>
    </source>
</reference>
<accession>A0AAE1GTE5</accession>
<dbReference type="Proteomes" id="UP001219518">
    <property type="component" value="Unassembled WGS sequence"/>
</dbReference>
<evidence type="ECO:0000313" key="3">
    <source>
        <dbReference type="Proteomes" id="UP001219518"/>
    </source>
</evidence>
<comment type="caution">
    <text evidence="2">The sequence shown here is derived from an EMBL/GenBank/DDBJ whole genome shotgun (WGS) entry which is preliminary data.</text>
</comment>
<evidence type="ECO:0000256" key="1">
    <source>
        <dbReference type="SAM" id="MobiDB-lite"/>
    </source>
</evidence>
<feature type="region of interest" description="Disordered" evidence="1">
    <location>
        <begin position="232"/>
        <end position="275"/>
    </location>
</feature>
<evidence type="ECO:0000313" key="2">
    <source>
        <dbReference type="EMBL" id="KAK3908588.1"/>
    </source>
</evidence>
<proteinExistence type="predicted"/>
<sequence length="275" mass="30968">SYHQRGYFADSEVDFIDCPPNPLFNVEKSLRSKTGAEEFNHGFLNSFRKSPSAQLPPPEFQEVVDYIIQKVSSNVQDMITTAVDQLTNTINGYKEKKDTGIAIFDATSKEESQVPIKEGQVYVGLIQGQPTYISKTKIATILQMTKESLQWKIEQLSIIILGDLSNLWLQLPKGINQDNKAMLYPDCVVESIVNIINDYDQQNRASSSSDVSPLLLTSSTVRDKLKRVLHSHRTLKSKKGLKSSSTENEMANHSESESEESKEHGEHMAKKPKLY</sequence>
<feature type="non-terminal residue" evidence="2">
    <location>
        <position position="1"/>
    </location>
</feature>